<dbReference type="EMBL" id="JAECZB010000042">
    <property type="protein sequence ID" value="MBH8553723.1"/>
    <property type="molecule type" value="Genomic_DNA"/>
</dbReference>
<evidence type="ECO:0000313" key="2">
    <source>
        <dbReference type="EMBL" id="MBH8553723.1"/>
    </source>
</evidence>
<organism evidence="2 3">
    <name type="scientific">Atlanticothrix silvestris CENA357</name>
    <dbReference type="NCBI Taxonomy" id="1725252"/>
    <lineage>
        <taxon>Bacteria</taxon>
        <taxon>Bacillati</taxon>
        <taxon>Cyanobacteriota</taxon>
        <taxon>Cyanophyceae</taxon>
        <taxon>Nostocales</taxon>
        <taxon>Nodulariaceae</taxon>
        <taxon>Atlanticothrix</taxon>
        <taxon>Atlanticothrix silvestris</taxon>
    </lineage>
</organism>
<accession>A0A8J7HF78</accession>
<sequence length="52" mass="5879">MVIDEIIKAYREESLRIAAQYGAYNVRVFGSVARGEAKPDSDVVKRCFCKPQ</sequence>
<evidence type="ECO:0000259" key="1">
    <source>
        <dbReference type="Pfam" id="PF01909"/>
    </source>
</evidence>
<name>A0A8J7HF78_9CYAN</name>
<dbReference type="SUPFAM" id="SSF81301">
    <property type="entry name" value="Nucleotidyltransferase"/>
    <property type="match status" value="1"/>
</dbReference>
<keyword evidence="3" id="KW-1185">Reference proteome</keyword>
<protein>
    <submittedName>
        <fullName evidence="2">Nucleotidyltransferase domain-containing protein</fullName>
    </submittedName>
</protein>
<dbReference type="AlphaFoldDB" id="A0A8J7HF78"/>
<evidence type="ECO:0000313" key="3">
    <source>
        <dbReference type="Proteomes" id="UP000599391"/>
    </source>
</evidence>
<comment type="caution">
    <text evidence="2">The sequence shown here is derived from an EMBL/GenBank/DDBJ whole genome shotgun (WGS) entry which is preliminary data.</text>
</comment>
<dbReference type="CDD" id="cd05403">
    <property type="entry name" value="NT_KNTase_like"/>
    <property type="match status" value="1"/>
</dbReference>
<dbReference type="RefSeq" id="WP_214439997.1">
    <property type="nucleotide sequence ID" value="NZ_JAECZB010000042.1"/>
</dbReference>
<dbReference type="Gene3D" id="3.30.460.10">
    <property type="entry name" value="Beta Polymerase, domain 2"/>
    <property type="match status" value="1"/>
</dbReference>
<dbReference type="InterPro" id="IPR002934">
    <property type="entry name" value="Polymerase_NTP_transf_dom"/>
</dbReference>
<proteinExistence type="predicted"/>
<dbReference type="Proteomes" id="UP000599391">
    <property type="component" value="Unassembled WGS sequence"/>
</dbReference>
<reference evidence="2 3" key="1">
    <citation type="journal article" date="2021" name="Int. J. Syst. Evol. Microbiol.">
        <title>Amazonocrinis nigriterrae gen. nov., sp. nov., Atlanticothrix silvestris gen. nov., sp. nov. and Dendronalium phyllosphericum gen. nov., sp. nov., nostocacean cyanobacteria from Brazilian environments.</title>
        <authorList>
            <person name="Alvarenga D.O."/>
            <person name="Andreote A.P.D."/>
            <person name="Branco L.H.Z."/>
            <person name="Delbaje E."/>
            <person name="Cruz R.B."/>
            <person name="Varani A.M."/>
            <person name="Fiore M.F."/>
        </authorList>
    </citation>
    <scope>NUCLEOTIDE SEQUENCE [LARGE SCALE GENOMIC DNA]</scope>
    <source>
        <strain evidence="2 3">CENA357</strain>
    </source>
</reference>
<gene>
    <name evidence="2" type="ORF">I8751_15360</name>
</gene>
<feature type="domain" description="Polymerase nucleotidyl transferase" evidence="1">
    <location>
        <begin position="23"/>
        <end position="43"/>
    </location>
</feature>
<dbReference type="GO" id="GO:0016779">
    <property type="term" value="F:nucleotidyltransferase activity"/>
    <property type="evidence" value="ECO:0007669"/>
    <property type="project" value="InterPro"/>
</dbReference>
<dbReference type="Pfam" id="PF01909">
    <property type="entry name" value="NTP_transf_2"/>
    <property type="match status" value="1"/>
</dbReference>
<dbReference type="InterPro" id="IPR043519">
    <property type="entry name" value="NT_sf"/>
</dbReference>